<dbReference type="GO" id="GO:0030170">
    <property type="term" value="F:pyridoxal phosphate binding"/>
    <property type="evidence" value="ECO:0007669"/>
    <property type="project" value="UniProtKB-UniRule"/>
</dbReference>
<evidence type="ECO:0000256" key="4">
    <source>
        <dbReference type="HAMAP-Rule" id="MF_01201"/>
    </source>
</evidence>
<dbReference type="RefSeq" id="WP_021642352.1">
    <property type="nucleotide sequence ID" value="NZ_CACRUA010000050.1"/>
</dbReference>
<dbReference type="EC" id="5.1.1.1" evidence="4"/>
<name>A0A6N3HBS6_CLOSY</name>
<keyword evidence="3 4" id="KW-0413">Isomerase</keyword>
<comment type="pathway">
    <text evidence="4">Amino-acid biosynthesis; D-alanine biosynthesis; D-alanine from L-alanine: step 1/1.</text>
</comment>
<comment type="cofactor">
    <cofactor evidence="1 4 5">
        <name>pyridoxal 5'-phosphate</name>
        <dbReference type="ChEBI" id="CHEBI:597326"/>
    </cofactor>
</comment>
<dbReference type="Pfam" id="PF00842">
    <property type="entry name" value="Ala_racemase_C"/>
    <property type="match status" value="1"/>
</dbReference>
<dbReference type="SMART" id="SM01005">
    <property type="entry name" value="Ala_racemase_C"/>
    <property type="match status" value="1"/>
</dbReference>
<evidence type="ECO:0000259" key="7">
    <source>
        <dbReference type="SMART" id="SM01005"/>
    </source>
</evidence>
<reference evidence="8" key="1">
    <citation type="submission" date="2019-11" db="EMBL/GenBank/DDBJ databases">
        <authorList>
            <person name="Feng L."/>
        </authorList>
    </citation>
    <scope>NUCLEOTIDE SEQUENCE</scope>
    <source>
        <strain evidence="8">CsymbiosumLFYP84</strain>
    </source>
</reference>
<sequence length="375" mass="41903">MNETGNSFITIDLAKIKSNMEKIRNHVGPDVEIMPVLKANACGHGLIRTSDWLVKECGIKRLAVAQVREAEQLRRAGSQAEIMVLGGVPVNNLPYAVQENLILPVFRTQDAALLSALAQENGRTARVHIKIDTGLGRIGVEKGEQLEELLDGILPLKGLEIEGVFTHFGEAEVTDPEFTEIQISRFEEALGQIRTRGIQPRYIHATNTPSTVRFKKAHYNMIRTGLLWLGYDPCLDEDNRLGLETVLEWKTFLTNKKYVLSGRSMGYWRSFTAKRDTVVGIACFGYGDGYLEDLGKKGGYVLIHGKRAPIISVCMDQTFLDITDIPDAEIGDTVTLIGHDGSEKIDAFDMEKLTENSYVVYLCNISERPVRIYRD</sequence>
<dbReference type="UniPathway" id="UPA00042">
    <property type="reaction ID" value="UER00497"/>
</dbReference>
<dbReference type="EMBL" id="CACRUA010000050">
    <property type="protein sequence ID" value="VYU73803.1"/>
    <property type="molecule type" value="Genomic_DNA"/>
</dbReference>
<feature type="modified residue" description="N6-(pyridoxal phosphate)lysine" evidence="4 5">
    <location>
        <position position="38"/>
    </location>
</feature>
<dbReference type="FunFam" id="3.20.20.10:FF:000002">
    <property type="entry name" value="Alanine racemase"/>
    <property type="match status" value="1"/>
</dbReference>
<dbReference type="InterPro" id="IPR001608">
    <property type="entry name" value="Ala_racemase_N"/>
</dbReference>
<evidence type="ECO:0000313" key="8">
    <source>
        <dbReference type="EMBL" id="VYU73803.1"/>
    </source>
</evidence>
<feature type="active site" description="Proton acceptor; specific for D-alanine" evidence="4">
    <location>
        <position position="38"/>
    </location>
</feature>
<evidence type="ECO:0000256" key="2">
    <source>
        <dbReference type="ARBA" id="ARBA00022898"/>
    </source>
</evidence>
<dbReference type="InterPro" id="IPR000821">
    <property type="entry name" value="Ala_racemase"/>
</dbReference>
<dbReference type="SUPFAM" id="SSF51419">
    <property type="entry name" value="PLP-binding barrel"/>
    <property type="match status" value="1"/>
</dbReference>
<keyword evidence="2 4" id="KW-0663">Pyridoxal phosphate</keyword>
<dbReference type="GO" id="GO:0030632">
    <property type="term" value="P:D-alanine biosynthetic process"/>
    <property type="evidence" value="ECO:0007669"/>
    <property type="project" value="UniProtKB-UniRule"/>
</dbReference>
<gene>
    <name evidence="8" type="primary">alr_2</name>
    <name evidence="8" type="ORF">CSLFYP84_03663</name>
</gene>
<dbReference type="PANTHER" id="PTHR30511">
    <property type="entry name" value="ALANINE RACEMASE"/>
    <property type="match status" value="1"/>
</dbReference>
<dbReference type="GO" id="GO:0005829">
    <property type="term" value="C:cytosol"/>
    <property type="evidence" value="ECO:0007669"/>
    <property type="project" value="TreeGrafter"/>
</dbReference>
<accession>A0A6N3HBS6</accession>
<protein>
    <recommendedName>
        <fullName evidence="4">Alanine racemase</fullName>
        <ecNumber evidence="4">5.1.1.1</ecNumber>
    </recommendedName>
</protein>
<organism evidence="8">
    <name type="scientific">Clostridium symbiosum</name>
    <name type="common">Bacteroides symbiosus</name>
    <dbReference type="NCBI Taxonomy" id="1512"/>
    <lineage>
        <taxon>Bacteria</taxon>
        <taxon>Bacillati</taxon>
        <taxon>Bacillota</taxon>
        <taxon>Clostridia</taxon>
        <taxon>Lachnospirales</taxon>
        <taxon>Lachnospiraceae</taxon>
        <taxon>Otoolea</taxon>
    </lineage>
</organism>
<comment type="catalytic activity">
    <reaction evidence="4">
        <text>L-alanine = D-alanine</text>
        <dbReference type="Rhea" id="RHEA:20249"/>
        <dbReference type="ChEBI" id="CHEBI:57416"/>
        <dbReference type="ChEBI" id="CHEBI:57972"/>
        <dbReference type="EC" id="5.1.1.1"/>
    </reaction>
</comment>
<comment type="function">
    <text evidence="4">Catalyzes the interconversion of L-alanine and D-alanine. May also act on other amino acids.</text>
</comment>
<dbReference type="InterPro" id="IPR009006">
    <property type="entry name" value="Ala_racemase/Decarboxylase_C"/>
</dbReference>
<evidence type="ECO:0000256" key="3">
    <source>
        <dbReference type="ARBA" id="ARBA00023235"/>
    </source>
</evidence>
<feature type="active site" description="Proton acceptor; specific for L-alanine" evidence="4">
    <location>
        <position position="267"/>
    </location>
</feature>
<dbReference type="CDD" id="cd00430">
    <property type="entry name" value="PLPDE_III_AR"/>
    <property type="match status" value="1"/>
</dbReference>
<evidence type="ECO:0000256" key="6">
    <source>
        <dbReference type="PIRSR" id="PIRSR600821-52"/>
    </source>
</evidence>
<evidence type="ECO:0000256" key="1">
    <source>
        <dbReference type="ARBA" id="ARBA00001933"/>
    </source>
</evidence>
<dbReference type="SUPFAM" id="SSF50621">
    <property type="entry name" value="Alanine racemase C-terminal domain-like"/>
    <property type="match status" value="1"/>
</dbReference>
<dbReference type="InterPro" id="IPR029066">
    <property type="entry name" value="PLP-binding_barrel"/>
</dbReference>
<dbReference type="HAMAP" id="MF_01201">
    <property type="entry name" value="Ala_racemase"/>
    <property type="match status" value="1"/>
</dbReference>
<dbReference type="PRINTS" id="PR00992">
    <property type="entry name" value="ALARACEMASE"/>
</dbReference>
<dbReference type="PANTHER" id="PTHR30511:SF0">
    <property type="entry name" value="ALANINE RACEMASE, CATABOLIC-RELATED"/>
    <property type="match status" value="1"/>
</dbReference>
<dbReference type="AlphaFoldDB" id="A0A6N3HBS6"/>
<comment type="similarity">
    <text evidence="4">Belongs to the alanine racemase family.</text>
</comment>
<dbReference type="Pfam" id="PF01168">
    <property type="entry name" value="Ala_racemase_N"/>
    <property type="match status" value="1"/>
</dbReference>
<dbReference type="NCBIfam" id="TIGR00492">
    <property type="entry name" value="alr"/>
    <property type="match status" value="1"/>
</dbReference>
<dbReference type="Gene3D" id="3.20.20.10">
    <property type="entry name" value="Alanine racemase"/>
    <property type="match status" value="1"/>
</dbReference>
<dbReference type="GO" id="GO:0008784">
    <property type="term" value="F:alanine racemase activity"/>
    <property type="evidence" value="ECO:0007669"/>
    <property type="project" value="UniProtKB-UniRule"/>
</dbReference>
<dbReference type="Gene3D" id="2.40.37.10">
    <property type="entry name" value="Lyase, Ornithine Decarboxylase, Chain A, domain 1"/>
    <property type="match status" value="1"/>
</dbReference>
<evidence type="ECO:0000256" key="5">
    <source>
        <dbReference type="PIRSR" id="PIRSR600821-50"/>
    </source>
</evidence>
<proteinExistence type="inferred from homology"/>
<feature type="binding site" evidence="4 6">
    <location>
        <position position="137"/>
    </location>
    <ligand>
        <name>substrate</name>
    </ligand>
</feature>
<feature type="binding site" evidence="4 6">
    <location>
        <position position="315"/>
    </location>
    <ligand>
        <name>substrate</name>
    </ligand>
</feature>
<dbReference type="InterPro" id="IPR011079">
    <property type="entry name" value="Ala_racemase_C"/>
</dbReference>
<feature type="domain" description="Alanine racemase C-terminal" evidence="7">
    <location>
        <begin position="246"/>
        <end position="374"/>
    </location>
</feature>